<dbReference type="OrthoDB" id="9962385at2"/>
<dbReference type="AlphaFoldDB" id="A0A380N2L1"/>
<evidence type="ECO:0000256" key="1">
    <source>
        <dbReference type="ARBA" id="ARBA00022475"/>
    </source>
</evidence>
<feature type="domain" description="Lipopolysaccharide assembly protein A" evidence="6">
    <location>
        <begin position="24"/>
        <end position="80"/>
    </location>
</feature>
<keyword evidence="4 5" id="KW-0472">Membrane</keyword>
<evidence type="ECO:0000313" key="7">
    <source>
        <dbReference type="EMBL" id="SUO98363.1"/>
    </source>
</evidence>
<dbReference type="RefSeq" id="WP_115219203.1">
    <property type="nucleotide sequence ID" value="NZ_UHIA01000004.1"/>
</dbReference>
<keyword evidence="8" id="KW-1185">Reference proteome</keyword>
<gene>
    <name evidence="7" type="ORF">NCTC10717_02108</name>
</gene>
<keyword evidence="1" id="KW-1003">Cell membrane</keyword>
<dbReference type="InterPro" id="IPR010445">
    <property type="entry name" value="LapA_dom"/>
</dbReference>
<protein>
    <submittedName>
        <fullName evidence="7">Uncharacterized integral membrane protein</fullName>
    </submittedName>
</protein>
<evidence type="ECO:0000256" key="4">
    <source>
        <dbReference type="ARBA" id="ARBA00023136"/>
    </source>
</evidence>
<dbReference type="EMBL" id="UHIA01000004">
    <property type="protein sequence ID" value="SUO98363.1"/>
    <property type="molecule type" value="Genomic_DNA"/>
</dbReference>
<evidence type="ECO:0000256" key="3">
    <source>
        <dbReference type="ARBA" id="ARBA00022989"/>
    </source>
</evidence>
<evidence type="ECO:0000259" key="6">
    <source>
        <dbReference type="Pfam" id="PF06305"/>
    </source>
</evidence>
<dbReference type="Pfam" id="PF06305">
    <property type="entry name" value="LapA_dom"/>
    <property type="match status" value="1"/>
</dbReference>
<accession>A0A380N2L1</accession>
<dbReference type="Proteomes" id="UP000254575">
    <property type="component" value="Unassembled WGS sequence"/>
</dbReference>
<proteinExistence type="predicted"/>
<keyword evidence="3 5" id="KW-1133">Transmembrane helix</keyword>
<evidence type="ECO:0000256" key="2">
    <source>
        <dbReference type="ARBA" id="ARBA00022692"/>
    </source>
</evidence>
<evidence type="ECO:0000313" key="8">
    <source>
        <dbReference type="Proteomes" id="UP000254575"/>
    </source>
</evidence>
<evidence type="ECO:0000256" key="5">
    <source>
        <dbReference type="SAM" id="Phobius"/>
    </source>
</evidence>
<name>A0A380N2L1_9GAMM</name>
<reference evidence="7 8" key="1">
    <citation type="submission" date="2018-06" db="EMBL/GenBank/DDBJ databases">
        <authorList>
            <consortium name="Pathogen Informatics"/>
            <person name="Doyle S."/>
        </authorList>
    </citation>
    <scope>NUCLEOTIDE SEQUENCE [LARGE SCALE GENOMIC DNA]</scope>
    <source>
        <strain evidence="7 8">NCTC10717</strain>
    </source>
</reference>
<dbReference type="GO" id="GO:0005886">
    <property type="term" value="C:plasma membrane"/>
    <property type="evidence" value="ECO:0007669"/>
    <property type="project" value="InterPro"/>
</dbReference>
<keyword evidence="2 5" id="KW-0812">Transmembrane</keyword>
<feature type="transmembrane region" description="Helical" evidence="5">
    <location>
        <begin position="41"/>
        <end position="66"/>
    </location>
</feature>
<sequence>MKKLGLYLSVLVLAVLFFVFGLFNKAQVQFDYILGSTQLPLVFVMLICFVCGALLTQIVFGLKFLYWKNRAVALEKMLAQEYKAQDKVQVRAEFEQSHQA</sequence>
<organism evidence="7 8">
    <name type="scientific">Suttonella indologenes</name>
    <dbReference type="NCBI Taxonomy" id="13276"/>
    <lineage>
        <taxon>Bacteria</taxon>
        <taxon>Pseudomonadati</taxon>
        <taxon>Pseudomonadota</taxon>
        <taxon>Gammaproteobacteria</taxon>
        <taxon>Cardiobacteriales</taxon>
        <taxon>Cardiobacteriaceae</taxon>
        <taxon>Suttonella</taxon>
    </lineage>
</organism>